<evidence type="ECO:0000256" key="8">
    <source>
        <dbReference type="PROSITE-ProRule" id="PRU01394"/>
    </source>
</evidence>
<evidence type="ECO:0000313" key="13">
    <source>
        <dbReference type="EMBL" id="EGD77367.1"/>
    </source>
</evidence>
<dbReference type="AlphaFoldDB" id="F2UJR8"/>
<dbReference type="Gene3D" id="3.40.532.10">
    <property type="entry name" value="Peptidase C12, ubiquitin carboxyl-terminal hydrolase"/>
    <property type="match status" value="1"/>
</dbReference>
<dbReference type="InterPro" id="IPR001578">
    <property type="entry name" value="Peptidase_C12_UCH"/>
</dbReference>
<sequence length="206" mass="23526">MANWCLIESDPGVFTELIESFGVRDVEVSEVLSFDAEELRQLGNAAGLDRSPSSTTFQTSSLPSRYSPSEIRFNLLALVRDRRSALREQLEEQMAVLMSFGVVDDPTASLDVVDVSNVDGSAKAAVLEAKRLQRQLDDEEDKRRQWKKENERRKHNYIPLFMQLTRELAKAGVLPRLLESAKEKYAERMREHQHKALGQYSRQGKQ</sequence>
<evidence type="ECO:0000256" key="10">
    <source>
        <dbReference type="SAM" id="MobiDB-lite"/>
    </source>
</evidence>
<evidence type="ECO:0000256" key="3">
    <source>
        <dbReference type="ARBA" id="ARBA00012759"/>
    </source>
</evidence>
<feature type="domain" description="UCH catalytic" evidence="11">
    <location>
        <begin position="4"/>
        <end position="42"/>
    </location>
</feature>
<dbReference type="RefSeq" id="XP_004990711.1">
    <property type="nucleotide sequence ID" value="XM_004990654.1"/>
</dbReference>
<accession>F2UJR8</accession>
<keyword evidence="14" id="KW-1185">Reference proteome</keyword>
<dbReference type="OrthoDB" id="1924260at2759"/>
<dbReference type="Pfam" id="PF18031">
    <property type="entry name" value="UCH_C"/>
    <property type="match status" value="1"/>
</dbReference>
<feature type="compositionally biased region" description="Polar residues" evidence="10">
    <location>
        <begin position="51"/>
        <end position="65"/>
    </location>
</feature>
<evidence type="ECO:0000256" key="5">
    <source>
        <dbReference type="ARBA" id="ARBA00022786"/>
    </source>
</evidence>
<keyword evidence="7" id="KW-0788">Thiol protease</keyword>
<organism evidence="14">
    <name type="scientific">Salpingoeca rosetta (strain ATCC 50818 / BSB-021)</name>
    <dbReference type="NCBI Taxonomy" id="946362"/>
    <lineage>
        <taxon>Eukaryota</taxon>
        <taxon>Choanoflagellata</taxon>
        <taxon>Craspedida</taxon>
        <taxon>Salpingoecidae</taxon>
        <taxon>Salpingoeca</taxon>
    </lineage>
</organism>
<comment type="similarity">
    <text evidence="2">Belongs to the peptidase C12 family.</text>
</comment>
<dbReference type="PROSITE" id="PS52049">
    <property type="entry name" value="ULD"/>
    <property type="match status" value="1"/>
</dbReference>
<dbReference type="MEROPS" id="C12.005"/>
<proteinExistence type="inferred from homology"/>
<evidence type="ECO:0000256" key="4">
    <source>
        <dbReference type="ARBA" id="ARBA00022670"/>
    </source>
</evidence>
<dbReference type="Proteomes" id="UP000007799">
    <property type="component" value="Unassembled WGS sequence"/>
</dbReference>
<dbReference type="InterPro" id="IPR036959">
    <property type="entry name" value="Peptidase_C12_UCH_sf"/>
</dbReference>
<dbReference type="InterPro" id="IPR041507">
    <property type="entry name" value="UCH_C"/>
</dbReference>
<dbReference type="EMBL" id="GL832977">
    <property type="protein sequence ID" value="EGD77367.1"/>
    <property type="molecule type" value="Genomic_DNA"/>
</dbReference>
<dbReference type="InterPro" id="IPR038765">
    <property type="entry name" value="Papain-like_cys_pep_sf"/>
</dbReference>
<dbReference type="PANTHER" id="PTHR10589:SF16">
    <property type="entry name" value="UBIQUITIN CARBOXYL-TERMINAL HYDROLASE ISOZYME L5"/>
    <property type="match status" value="1"/>
</dbReference>
<reference evidence="13" key="1">
    <citation type="submission" date="2009-08" db="EMBL/GenBank/DDBJ databases">
        <title>Annotation of Salpingoeca rosetta.</title>
        <authorList>
            <consortium name="The Broad Institute Genome Sequencing Platform"/>
            <person name="Russ C."/>
            <person name="Cuomo C."/>
            <person name="Burger G."/>
            <person name="Gray M.W."/>
            <person name="Holland P.W.H."/>
            <person name="King N."/>
            <person name="Lang F.B.F."/>
            <person name="Roger A.J."/>
            <person name="Ruiz-Trillo I."/>
            <person name="Young S.K."/>
            <person name="Zeng Q."/>
            <person name="Gargeya S."/>
            <person name="Alvarado L."/>
            <person name="Berlin A."/>
            <person name="Chapman S.B."/>
            <person name="Chen Z."/>
            <person name="Freedman E."/>
            <person name="Gellesch M."/>
            <person name="Goldberg J."/>
            <person name="Griggs A."/>
            <person name="Gujja S."/>
            <person name="Heilman E."/>
            <person name="Heiman D."/>
            <person name="Howarth C."/>
            <person name="Mehta T."/>
            <person name="Neiman D."/>
            <person name="Pearson M."/>
            <person name="Roberts A."/>
            <person name="Saif S."/>
            <person name="Shea T."/>
            <person name="Shenoy N."/>
            <person name="Sisk P."/>
            <person name="Stolte C."/>
            <person name="Sykes S."/>
            <person name="White J."/>
            <person name="Yandava C."/>
            <person name="Haas B."/>
            <person name="Nusbaum C."/>
            <person name="Birren B."/>
        </authorList>
    </citation>
    <scope>NUCLEOTIDE SEQUENCE [LARGE SCALE GENOMIC DNA]</scope>
    <source>
        <strain evidence="13">ATCC 50818</strain>
    </source>
</reference>
<feature type="coiled-coil region" evidence="9">
    <location>
        <begin position="122"/>
        <end position="156"/>
    </location>
</feature>
<feature type="domain" description="UCH37-like C-terminal" evidence="12">
    <location>
        <begin position="130"/>
        <end position="174"/>
    </location>
</feature>
<dbReference type="GO" id="GO:0005737">
    <property type="term" value="C:cytoplasm"/>
    <property type="evidence" value="ECO:0007669"/>
    <property type="project" value="TreeGrafter"/>
</dbReference>
<evidence type="ECO:0000256" key="2">
    <source>
        <dbReference type="ARBA" id="ARBA00009326"/>
    </source>
</evidence>
<evidence type="ECO:0000313" key="14">
    <source>
        <dbReference type="Proteomes" id="UP000007799"/>
    </source>
</evidence>
<dbReference type="SUPFAM" id="SSF54001">
    <property type="entry name" value="Cysteine proteinases"/>
    <property type="match status" value="1"/>
</dbReference>
<dbReference type="GO" id="GO:0016579">
    <property type="term" value="P:protein deubiquitination"/>
    <property type="evidence" value="ECO:0007669"/>
    <property type="project" value="TreeGrafter"/>
</dbReference>
<evidence type="ECO:0000256" key="6">
    <source>
        <dbReference type="ARBA" id="ARBA00022801"/>
    </source>
</evidence>
<dbReference type="EC" id="3.4.19.12" evidence="3"/>
<keyword evidence="9" id="KW-0175">Coiled coil</keyword>
<keyword evidence="6" id="KW-0378">Hydrolase</keyword>
<feature type="region of interest" description="Disordered" evidence="10">
    <location>
        <begin position="45"/>
        <end position="65"/>
    </location>
</feature>
<evidence type="ECO:0000256" key="1">
    <source>
        <dbReference type="ARBA" id="ARBA00000707"/>
    </source>
</evidence>
<comment type="catalytic activity">
    <reaction evidence="1">
        <text>Thiol-dependent hydrolysis of ester, thioester, amide, peptide and isopeptide bonds formed by the C-terminal Gly of ubiquitin (a 76-residue protein attached to proteins as an intracellular targeting signal).</text>
        <dbReference type="EC" id="3.4.19.12"/>
    </reaction>
</comment>
<evidence type="ECO:0000259" key="12">
    <source>
        <dbReference type="Pfam" id="PF18031"/>
    </source>
</evidence>
<keyword evidence="4" id="KW-0645">Protease</keyword>
<gene>
    <name evidence="13" type="ORF">PTSG_08460</name>
</gene>
<evidence type="ECO:0000256" key="7">
    <source>
        <dbReference type="ARBA" id="ARBA00022807"/>
    </source>
</evidence>
<dbReference type="Pfam" id="PF01088">
    <property type="entry name" value="Peptidase_C12"/>
    <property type="match status" value="1"/>
</dbReference>
<dbReference type="GeneID" id="16071269"/>
<name>F2UJR8_SALR5</name>
<dbReference type="GO" id="GO:0006511">
    <property type="term" value="P:ubiquitin-dependent protein catabolic process"/>
    <property type="evidence" value="ECO:0007669"/>
    <property type="project" value="UniProtKB-UniRule"/>
</dbReference>
<dbReference type="PANTHER" id="PTHR10589">
    <property type="entry name" value="UBIQUITIN CARBOXYL-TERMINAL HYDROLASE"/>
    <property type="match status" value="1"/>
</dbReference>
<protein>
    <recommendedName>
        <fullName evidence="3">ubiquitinyl hydrolase 1</fullName>
        <ecNumber evidence="3">3.4.19.12</ecNumber>
    </recommendedName>
</protein>
<keyword evidence="5 8" id="KW-0833">Ubl conjugation pathway</keyword>
<dbReference type="Gene3D" id="1.20.58.860">
    <property type="match status" value="1"/>
</dbReference>
<dbReference type="GO" id="GO:0004843">
    <property type="term" value="F:cysteine-type deubiquitinase activity"/>
    <property type="evidence" value="ECO:0007669"/>
    <property type="project" value="UniProtKB-EC"/>
</dbReference>
<evidence type="ECO:0000256" key="9">
    <source>
        <dbReference type="SAM" id="Coils"/>
    </source>
</evidence>
<evidence type="ECO:0000259" key="11">
    <source>
        <dbReference type="Pfam" id="PF01088"/>
    </source>
</evidence>
<dbReference type="STRING" id="946362.F2UJR8"/>
<feature type="region of interest" description="Disordered" evidence="10">
    <location>
        <begin position="187"/>
        <end position="206"/>
    </location>
</feature>
<dbReference type="eggNOG" id="KOG2778">
    <property type="taxonomic scope" value="Eukaryota"/>
</dbReference>
<dbReference type="InParanoid" id="F2UJR8"/>
<dbReference type="KEGG" id="sre:PTSG_08460"/>